<dbReference type="SUPFAM" id="SSF158573">
    <property type="entry name" value="GINS helical bundle-like"/>
    <property type="match status" value="1"/>
</dbReference>
<dbReference type="OrthoDB" id="10252587at2759"/>
<evidence type="ECO:0000313" key="2">
    <source>
        <dbReference type="Proteomes" id="UP000041254"/>
    </source>
</evidence>
<dbReference type="PANTHER" id="PTHR12914">
    <property type="entry name" value="PARTNER OF SLD5"/>
    <property type="match status" value="1"/>
</dbReference>
<organism evidence="1 2">
    <name type="scientific">Vitrella brassicaformis (strain CCMP3155)</name>
    <dbReference type="NCBI Taxonomy" id="1169540"/>
    <lineage>
        <taxon>Eukaryota</taxon>
        <taxon>Sar</taxon>
        <taxon>Alveolata</taxon>
        <taxon>Colpodellida</taxon>
        <taxon>Vitrellaceae</taxon>
        <taxon>Vitrella</taxon>
    </lineage>
</organism>
<gene>
    <name evidence="1" type="ORF">Vbra_21399</name>
</gene>
<dbReference type="PANTHER" id="PTHR12914:SF2">
    <property type="entry name" value="DNA REPLICATION COMPLEX GINS PROTEIN PSF1"/>
    <property type="match status" value="1"/>
</dbReference>
<evidence type="ECO:0000313" key="1">
    <source>
        <dbReference type="EMBL" id="CEM14592.1"/>
    </source>
</evidence>
<dbReference type="Proteomes" id="UP000041254">
    <property type="component" value="Unassembled WGS sequence"/>
</dbReference>
<evidence type="ECO:0008006" key="3">
    <source>
        <dbReference type="Google" id="ProtNLM"/>
    </source>
</evidence>
<accession>A0A0G4FL16</accession>
<sequence>MSSQASSVGSSAAAAAGDGGAQTHAADAKLLADLHKSTWLPPFDAQEVDIKIDRLINLWQRVDEILASKRREPHDIAQLAAWTAEADHRKREVLAYLAYRLDKLQKVRFEVGPVLPETLTSRLCDEEETYFNNFNTYLGDLGSDLAKEFGLGEPLDLTKHMDPPVCVDVAVRVLEDCEVVTISTDKDTRDVSVRTTQLKEGRVTTLLMTNDVEQLIRHNKVEIVQGGTLDKSRAAGEGGSEAAAAGGGD</sequence>
<keyword evidence="2" id="KW-1185">Reference proteome</keyword>
<name>A0A0G4FL16_VITBC</name>
<dbReference type="GO" id="GO:0000811">
    <property type="term" value="C:GINS complex"/>
    <property type="evidence" value="ECO:0007669"/>
    <property type="project" value="InterPro"/>
</dbReference>
<reference evidence="1 2" key="1">
    <citation type="submission" date="2014-11" db="EMBL/GenBank/DDBJ databases">
        <authorList>
            <person name="Zhu J."/>
            <person name="Qi W."/>
            <person name="Song R."/>
        </authorList>
    </citation>
    <scope>NUCLEOTIDE SEQUENCE [LARGE SCALE GENOMIC DNA]</scope>
</reference>
<dbReference type="AlphaFoldDB" id="A0A0G4FL16"/>
<dbReference type="Gene3D" id="1.20.58.1030">
    <property type="match status" value="1"/>
</dbReference>
<dbReference type="OMA" id="NEQRFAT"/>
<dbReference type="EMBL" id="CDMY01000456">
    <property type="protein sequence ID" value="CEM14592.1"/>
    <property type="molecule type" value="Genomic_DNA"/>
</dbReference>
<dbReference type="GO" id="GO:1902983">
    <property type="term" value="P:DNA strand elongation involved in mitotic DNA replication"/>
    <property type="evidence" value="ECO:0007669"/>
    <property type="project" value="TreeGrafter"/>
</dbReference>
<dbReference type="InterPro" id="IPR005339">
    <property type="entry name" value="GINS_Psf1"/>
</dbReference>
<protein>
    <recommendedName>
        <fullName evidence="3">GINS subunit domain-containing protein</fullName>
    </recommendedName>
</protein>
<proteinExistence type="predicted"/>
<dbReference type="InterPro" id="IPR036224">
    <property type="entry name" value="GINS_bundle-like_dom_sf"/>
</dbReference>
<dbReference type="InParanoid" id="A0A0G4FL16"/>
<dbReference type="STRING" id="1169540.A0A0G4FL16"/>
<dbReference type="VEuPathDB" id="CryptoDB:Vbra_21399"/>